<dbReference type="InterPro" id="IPR056350">
    <property type="entry name" value="HAT_Syf1_central"/>
</dbReference>
<feature type="domain" description="Pre-mRNA-splicing factor SYF1 central HAT repeats" evidence="1">
    <location>
        <begin position="11"/>
        <end position="54"/>
    </location>
</feature>
<reference evidence="2" key="1">
    <citation type="journal article" date="2019" name="bioRxiv">
        <title>The Genome of the Zebra Mussel, Dreissena polymorpha: A Resource for Invasive Species Research.</title>
        <authorList>
            <person name="McCartney M.A."/>
            <person name="Auch B."/>
            <person name="Kono T."/>
            <person name="Mallez S."/>
            <person name="Zhang Y."/>
            <person name="Obille A."/>
            <person name="Becker A."/>
            <person name="Abrahante J.E."/>
            <person name="Garbe J."/>
            <person name="Badalamenti J.P."/>
            <person name="Herman A."/>
            <person name="Mangelson H."/>
            <person name="Liachko I."/>
            <person name="Sullivan S."/>
            <person name="Sone E.D."/>
            <person name="Koren S."/>
            <person name="Silverstein K.A.T."/>
            <person name="Beckman K.B."/>
            <person name="Gohl D.M."/>
        </authorList>
    </citation>
    <scope>NUCLEOTIDE SEQUENCE</scope>
    <source>
        <strain evidence="2">Duluth1</strain>
        <tissue evidence="2">Whole animal</tissue>
    </source>
</reference>
<evidence type="ECO:0000259" key="1">
    <source>
        <dbReference type="Pfam" id="PF23220"/>
    </source>
</evidence>
<name>A0A9D4F5W0_DREPO</name>
<protein>
    <recommendedName>
        <fullName evidence="1">Pre-mRNA-splicing factor SYF1 central HAT repeats domain-containing protein</fullName>
    </recommendedName>
</protein>
<dbReference type="Pfam" id="PF23220">
    <property type="entry name" value="HAT_Syf1_M"/>
    <property type="match status" value="1"/>
</dbReference>
<dbReference type="EMBL" id="JAIWYP010000007">
    <property type="protein sequence ID" value="KAH3792954.1"/>
    <property type="molecule type" value="Genomic_DNA"/>
</dbReference>
<organism evidence="2 3">
    <name type="scientific">Dreissena polymorpha</name>
    <name type="common">Zebra mussel</name>
    <name type="synonym">Mytilus polymorpha</name>
    <dbReference type="NCBI Taxonomy" id="45954"/>
    <lineage>
        <taxon>Eukaryota</taxon>
        <taxon>Metazoa</taxon>
        <taxon>Spiralia</taxon>
        <taxon>Lophotrochozoa</taxon>
        <taxon>Mollusca</taxon>
        <taxon>Bivalvia</taxon>
        <taxon>Autobranchia</taxon>
        <taxon>Heteroconchia</taxon>
        <taxon>Euheterodonta</taxon>
        <taxon>Imparidentia</taxon>
        <taxon>Neoheterodontei</taxon>
        <taxon>Myida</taxon>
        <taxon>Dreissenoidea</taxon>
        <taxon>Dreissenidae</taxon>
        <taxon>Dreissena</taxon>
    </lineage>
</organism>
<evidence type="ECO:0000313" key="2">
    <source>
        <dbReference type="EMBL" id="KAH3792954.1"/>
    </source>
</evidence>
<dbReference type="AlphaFoldDB" id="A0A9D4F5W0"/>
<dbReference type="Proteomes" id="UP000828390">
    <property type="component" value="Unassembled WGS sequence"/>
</dbReference>
<keyword evidence="3" id="KW-1185">Reference proteome</keyword>
<reference evidence="2" key="2">
    <citation type="submission" date="2020-11" db="EMBL/GenBank/DDBJ databases">
        <authorList>
            <person name="McCartney M.A."/>
            <person name="Auch B."/>
            <person name="Kono T."/>
            <person name="Mallez S."/>
            <person name="Becker A."/>
            <person name="Gohl D.M."/>
            <person name="Silverstein K.A.T."/>
            <person name="Koren S."/>
            <person name="Bechman K.B."/>
            <person name="Herman A."/>
            <person name="Abrahante J.E."/>
            <person name="Garbe J."/>
        </authorList>
    </citation>
    <scope>NUCLEOTIDE SEQUENCE</scope>
    <source>
        <strain evidence="2">Duluth1</strain>
        <tissue evidence="2">Whole animal</tissue>
    </source>
</reference>
<proteinExistence type="predicted"/>
<comment type="caution">
    <text evidence="2">The sequence shown here is derived from an EMBL/GenBank/DDBJ whole genome shotgun (WGS) entry which is preliminary data.</text>
</comment>
<sequence length="82" mass="9706">MFPQLCKENAEEYIEYLKTIGWLDEAAQKLADIINDENFVSKEGKSKHQVSQEYDKYLFYSDLNIFLRISQIMSFPSRDHHG</sequence>
<evidence type="ECO:0000313" key="3">
    <source>
        <dbReference type="Proteomes" id="UP000828390"/>
    </source>
</evidence>
<gene>
    <name evidence="2" type="ORF">DPMN_146456</name>
</gene>
<accession>A0A9D4F5W0</accession>